<evidence type="ECO:0000313" key="2">
    <source>
        <dbReference type="Proteomes" id="UP000228596"/>
    </source>
</evidence>
<evidence type="ECO:0000313" key="1">
    <source>
        <dbReference type="EMBL" id="PIT97295.1"/>
    </source>
</evidence>
<dbReference type="EMBL" id="PEZV01000023">
    <property type="protein sequence ID" value="PIT97295.1"/>
    <property type="molecule type" value="Genomic_DNA"/>
</dbReference>
<dbReference type="Proteomes" id="UP000228596">
    <property type="component" value="Unassembled WGS sequence"/>
</dbReference>
<sequence length="444" mass="51287">MARKILSEEDPAIREVKMERMLTLAEFVESPFYKSLSGKEKDSPEAFLESLKETYPDFDMGESLSDKDTILWVVQKLRNQIIRAFMRSVGYPDEKSLQKKLEPSDLDLKVITLPPLEAYGIVNVNQKEIDREEQIRTRRIREARNRFESAAIKPSHQQQQTEKRMREFISRTYGTTGSTEDLGKMYYIPIDRRQEFLQAFENNDYKVDHAMQGGSFYVSGELFSFIILDDGCDPIRSEQIFFEEFYHASGKELVHNFELMRKGYSVAVIQKEWWGERTDLLEEGMAGLEWVEYKREEITQNTEVGKQIRRAINLGKEAGLVDDYGNVQFEVGNTALQIPMDFVTFIFDKTTPEGVKYVFSPSSLVASLLDVIIKNCGGREMLELMRTARQGDVATLREVSRRIEKTFGRGSYGRLLKTSANNLLEIEKMKKEFIAKEIPKGRGL</sequence>
<proteinExistence type="predicted"/>
<comment type="caution">
    <text evidence="1">The sequence shown here is derived from an EMBL/GenBank/DDBJ whole genome shotgun (WGS) entry which is preliminary data.</text>
</comment>
<organism evidence="1 2">
    <name type="scientific">Candidatus Berkelbacteria bacterium CG10_big_fil_rev_8_21_14_0_10_41_12</name>
    <dbReference type="NCBI Taxonomy" id="1974513"/>
    <lineage>
        <taxon>Bacteria</taxon>
        <taxon>Candidatus Berkelbacteria</taxon>
    </lineage>
</organism>
<protein>
    <submittedName>
        <fullName evidence="1">Uncharacterized protein</fullName>
    </submittedName>
</protein>
<reference evidence="2" key="1">
    <citation type="submission" date="2017-09" db="EMBL/GenBank/DDBJ databases">
        <title>Depth-based differentiation of microbial function through sediment-hosted aquifers and enrichment of novel symbionts in the deep terrestrial subsurface.</title>
        <authorList>
            <person name="Probst A.J."/>
            <person name="Ladd B."/>
            <person name="Jarett J.K."/>
            <person name="Geller-Mcgrath D.E."/>
            <person name="Sieber C.M.K."/>
            <person name="Emerson J.B."/>
            <person name="Anantharaman K."/>
            <person name="Thomas B.C."/>
            <person name="Malmstrom R."/>
            <person name="Stieglmeier M."/>
            <person name="Klingl A."/>
            <person name="Woyke T."/>
            <person name="Ryan C.M."/>
            <person name="Banfield J.F."/>
        </authorList>
    </citation>
    <scope>NUCLEOTIDE SEQUENCE [LARGE SCALE GENOMIC DNA]</scope>
</reference>
<dbReference type="AlphaFoldDB" id="A0A2M6WWW4"/>
<gene>
    <name evidence="1" type="ORF">COT77_02240</name>
</gene>
<accession>A0A2M6WWW4</accession>
<name>A0A2M6WWW4_9BACT</name>